<dbReference type="GO" id="GO:0008270">
    <property type="term" value="F:zinc ion binding"/>
    <property type="evidence" value="ECO:0007669"/>
    <property type="project" value="UniProtKB-KW"/>
</dbReference>
<name>A0A6M5Z3Q2_9BACT</name>
<organism evidence="3 4">
    <name type="scientific">Frigoriglobus tundricola</name>
    <dbReference type="NCBI Taxonomy" id="2774151"/>
    <lineage>
        <taxon>Bacteria</taxon>
        <taxon>Pseudomonadati</taxon>
        <taxon>Planctomycetota</taxon>
        <taxon>Planctomycetia</taxon>
        <taxon>Gemmatales</taxon>
        <taxon>Gemmataceae</taxon>
        <taxon>Frigoriglobus</taxon>
    </lineage>
</organism>
<keyword evidence="4" id="KW-1185">Reference proteome</keyword>
<dbReference type="PROSITE" id="PS50966">
    <property type="entry name" value="ZF_SWIM"/>
    <property type="match status" value="1"/>
</dbReference>
<keyword evidence="1" id="KW-0863">Zinc-finger</keyword>
<dbReference type="AlphaFoldDB" id="A0A6M5Z3Q2"/>
<evidence type="ECO:0000313" key="4">
    <source>
        <dbReference type="Proteomes" id="UP000503447"/>
    </source>
</evidence>
<dbReference type="InterPro" id="IPR007527">
    <property type="entry name" value="Znf_SWIM"/>
</dbReference>
<gene>
    <name evidence="3" type="ORF">FTUN_7775</name>
</gene>
<keyword evidence="1" id="KW-0862">Zinc</keyword>
<reference evidence="4" key="1">
    <citation type="submission" date="2020-05" db="EMBL/GenBank/DDBJ databases">
        <title>Frigoriglobus tundricola gen. nov., sp. nov., a psychrotolerant cellulolytic planctomycete of the family Gemmataceae with two divergent copies of 16S rRNA gene.</title>
        <authorList>
            <person name="Kulichevskaya I.S."/>
            <person name="Ivanova A.A."/>
            <person name="Naumoff D.G."/>
            <person name="Beletsky A.V."/>
            <person name="Rijpstra W.I.C."/>
            <person name="Sinninghe Damste J.S."/>
            <person name="Mardanov A.V."/>
            <person name="Ravin N.V."/>
            <person name="Dedysh S.N."/>
        </authorList>
    </citation>
    <scope>NUCLEOTIDE SEQUENCE [LARGE SCALE GENOMIC DNA]</scope>
    <source>
        <strain evidence="4">PL17</strain>
    </source>
</reference>
<proteinExistence type="predicted"/>
<protein>
    <recommendedName>
        <fullName evidence="2">SWIM-type domain-containing protein</fullName>
    </recommendedName>
</protein>
<dbReference type="RefSeq" id="WP_171474967.1">
    <property type="nucleotide sequence ID" value="NZ_CP053452.2"/>
</dbReference>
<dbReference type="Proteomes" id="UP000503447">
    <property type="component" value="Chromosome"/>
</dbReference>
<evidence type="ECO:0000259" key="2">
    <source>
        <dbReference type="PROSITE" id="PS50966"/>
    </source>
</evidence>
<dbReference type="KEGG" id="ftj:FTUN_7775"/>
<evidence type="ECO:0000256" key="1">
    <source>
        <dbReference type="PROSITE-ProRule" id="PRU00325"/>
    </source>
</evidence>
<keyword evidence="1" id="KW-0479">Metal-binding</keyword>
<feature type="domain" description="SWIM-type" evidence="2">
    <location>
        <begin position="505"/>
        <end position="546"/>
    </location>
</feature>
<sequence>MQVAFAYRGRSGVAQTNAGLAVALAPNVRRDRVSFVGTLKQPLRFREAMSALHDVVISDLRFKPKDKTGYEEWKKQEAAREAAVRSEAVKLKRSELEKEKNRPMPPGLERRYQKCRQRYWDARTKYGNMLYREDPDLWRLLMPCDPVITVSPDVLFFECFSADESSYGCLNVEREAFEAETDVALGTTNVDYSWRLYEHFQTIRSYRETRFAIDPTGFEVQTTATEAGYREEKIELPQSWLRGFSALQSAMSLPMRRVPVSREGVYALVAFLKRHRAKTSPRAVRFELTPGRPVKIVLEPWNKEIVLYDTPYPGPRAEIIRTWGRDRLRVLGRLLPLLDGCDVYLLGTGLPAFWVASMGEMKLTLGLSGWTANDWTSGGSAIDQLAPPVAPSNEVMRALADAFKLTPTWTLGALVSTTRSPAPVISAGLNKLALLGQVIHDLPHGVYRWRQVMPVTLSVEVIGPDNEETVAARELVGWKCRITADATDEKGRRKLVGNVEGRSSAEVTLDPDDRIVAGKCSCSYFYTGGLRKGPCRHLQAVRNKALGFGDQGGTLENWFKRFTN</sequence>
<evidence type="ECO:0000313" key="3">
    <source>
        <dbReference type="EMBL" id="QJX00151.1"/>
    </source>
</evidence>
<accession>A0A6M5Z3Q2</accession>
<dbReference type="EMBL" id="CP053452">
    <property type="protein sequence ID" value="QJX00151.1"/>
    <property type="molecule type" value="Genomic_DNA"/>
</dbReference>